<dbReference type="EMBL" id="CP108313">
    <property type="protein sequence ID" value="WTW69633.1"/>
    <property type="molecule type" value="Genomic_DNA"/>
</dbReference>
<evidence type="ECO:0000313" key="1">
    <source>
        <dbReference type="EMBL" id="WTW69633.1"/>
    </source>
</evidence>
<protein>
    <submittedName>
        <fullName evidence="1">Uncharacterized protein</fullName>
    </submittedName>
</protein>
<dbReference type="AlphaFoldDB" id="A0AAU2VQN3"/>
<reference evidence="1" key="1">
    <citation type="submission" date="2022-10" db="EMBL/GenBank/DDBJ databases">
        <title>The complete genomes of actinobacterial strains from the NBC collection.</title>
        <authorList>
            <person name="Joergensen T.S."/>
            <person name="Alvarez Arevalo M."/>
            <person name="Sterndorff E.B."/>
            <person name="Faurdal D."/>
            <person name="Vuksanovic O."/>
            <person name="Mourched A.-S."/>
            <person name="Charusanti P."/>
            <person name="Shaw S."/>
            <person name="Blin K."/>
            <person name="Weber T."/>
        </authorList>
    </citation>
    <scope>NUCLEOTIDE SEQUENCE</scope>
    <source>
        <strain evidence="1">NBC_00008</strain>
    </source>
</reference>
<gene>
    <name evidence="1" type="ORF">OG398_15815</name>
</gene>
<name>A0AAU2VQN3_9ACTN</name>
<accession>A0AAU2VQN3</accession>
<proteinExistence type="predicted"/>
<sequence length="164" mass="17980">MMNWIRRPLPHHEETNVVFFRGMSLDALVRGLLGADRMPLAYSTGPEWGVVMHDMLSWESGDYDPVHYGTLCPPGAELVVVVTEPCIAKAHGPSFAYYRDGDVITHFSFESPSQPWGAEPGLLTPALTAARLTGPHAELDGDDVEERIMAAVAGFFSLPDLDMP</sequence>
<organism evidence="1">
    <name type="scientific">Streptomyces sp. NBC_00008</name>
    <dbReference type="NCBI Taxonomy" id="2903610"/>
    <lineage>
        <taxon>Bacteria</taxon>
        <taxon>Bacillati</taxon>
        <taxon>Actinomycetota</taxon>
        <taxon>Actinomycetes</taxon>
        <taxon>Kitasatosporales</taxon>
        <taxon>Streptomycetaceae</taxon>
        <taxon>Streptomyces</taxon>
    </lineage>
</organism>